<dbReference type="AlphaFoldDB" id="A0A4R4VTW5"/>
<feature type="domain" description="Transposase IS66 central" evidence="1">
    <location>
        <begin position="4"/>
        <end position="211"/>
    </location>
</feature>
<gene>
    <name evidence="2" type="ORF">E1292_15770</name>
</gene>
<dbReference type="PANTHER" id="PTHR33678">
    <property type="entry name" value="BLL1576 PROTEIN"/>
    <property type="match status" value="1"/>
</dbReference>
<sequence length="251" mass="27782">MTLTHVLHVDETTTRVGARSHWLQVACTTTLTLLGLGERSLQGANDLGVLPEFQGVLVHDSLSLYNGYPRARHQLCGAHLVRELTAAAEDHPGQRWPAQIRWALAELNKQAIKAREAGLTDIPPDRARIYLESFHRGIAVGLSLHPRAPGRKQSPARNLLERLRDRAADVLRFADIPGWVPFTNNTGERALRPVKTQVKISGCHQSEDGAAHRLTVRSYLDSARKHGLSTFEAILRAFTGNLWMPPVALDA</sequence>
<dbReference type="Pfam" id="PF03050">
    <property type="entry name" value="DDE_Tnp_IS66"/>
    <property type="match status" value="1"/>
</dbReference>
<evidence type="ECO:0000313" key="3">
    <source>
        <dbReference type="Proteomes" id="UP000295258"/>
    </source>
</evidence>
<organism evidence="2 3">
    <name type="scientific">Nonomuraea deserti</name>
    <dbReference type="NCBI Taxonomy" id="1848322"/>
    <lineage>
        <taxon>Bacteria</taxon>
        <taxon>Bacillati</taxon>
        <taxon>Actinomycetota</taxon>
        <taxon>Actinomycetes</taxon>
        <taxon>Streptosporangiales</taxon>
        <taxon>Streptosporangiaceae</taxon>
        <taxon>Nonomuraea</taxon>
    </lineage>
</organism>
<evidence type="ECO:0000313" key="2">
    <source>
        <dbReference type="EMBL" id="TDD06134.1"/>
    </source>
</evidence>
<dbReference type="EMBL" id="SMKO01000034">
    <property type="protein sequence ID" value="TDD06134.1"/>
    <property type="molecule type" value="Genomic_DNA"/>
</dbReference>
<dbReference type="PANTHER" id="PTHR33678:SF1">
    <property type="entry name" value="BLL1576 PROTEIN"/>
    <property type="match status" value="1"/>
</dbReference>
<dbReference type="InterPro" id="IPR004291">
    <property type="entry name" value="Transposase_IS66_central"/>
</dbReference>
<reference evidence="2 3" key="1">
    <citation type="submission" date="2019-03" db="EMBL/GenBank/DDBJ databases">
        <title>Draft genome sequences of novel Actinobacteria.</title>
        <authorList>
            <person name="Sahin N."/>
            <person name="Ay H."/>
            <person name="Saygin H."/>
        </authorList>
    </citation>
    <scope>NUCLEOTIDE SEQUENCE [LARGE SCALE GENOMIC DNA]</scope>
    <source>
        <strain evidence="2 3">KC310</strain>
    </source>
</reference>
<evidence type="ECO:0000259" key="1">
    <source>
        <dbReference type="Pfam" id="PF03050"/>
    </source>
</evidence>
<name>A0A4R4VTW5_9ACTN</name>
<protein>
    <recommendedName>
        <fullName evidence="1">Transposase IS66 central domain-containing protein</fullName>
    </recommendedName>
</protein>
<accession>A0A4R4VTW5</accession>
<proteinExistence type="predicted"/>
<comment type="caution">
    <text evidence="2">The sequence shown here is derived from an EMBL/GenBank/DDBJ whole genome shotgun (WGS) entry which is preliminary data.</text>
</comment>
<keyword evidence="3" id="KW-1185">Reference proteome</keyword>
<dbReference type="Proteomes" id="UP000295258">
    <property type="component" value="Unassembled WGS sequence"/>
</dbReference>
<dbReference type="InterPro" id="IPR052344">
    <property type="entry name" value="Transposase-related"/>
</dbReference>